<dbReference type="RefSeq" id="WP_145254049.1">
    <property type="nucleotide sequence ID" value="NZ_CP036279.1"/>
</dbReference>
<dbReference type="InterPro" id="IPR038726">
    <property type="entry name" value="PDDEXK_AddAB-type"/>
</dbReference>
<sequence length="282" mass="31645">MITALMESPRRVEGQRVTGRDYVSWSAINTYRQCSLRYYFKYIEGLPEETVSSSLVFGAAIHACFEHHFNELMAGSSSPGLDDLLEAFWGAWRDRNEEAEIVFAKNEDLEAVRKLALRVLSAFKQSDLANPLGTIIGIEEELRGALLPGVPDLLARVDLLTETSDSLIVTDFKTAKSRWSTHQAEDAGEQLLLYSELAKELAPGKRLRLAFAVITKTTKPVAERCPVSIDADRLTRTRRIVERVWKAIEAGHFFPSPSPIACGSCPYRAPCRRWSAIEPMNR</sequence>
<dbReference type="KEGG" id="knv:Pan216_04000"/>
<dbReference type="InterPro" id="IPR011604">
    <property type="entry name" value="PDDEXK-like_dom_sf"/>
</dbReference>
<dbReference type="Gene3D" id="3.90.320.10">
    <property type="match status" value="1"/>
</dbReference>
<feature type="domain" description="PD-(D/E)XK endonuclease-like" evidence="1">
    <location>
        <begin position="23"/>
        <end position="272"/>
    </location>
</feature>
<name>A0A518AY04_9BACT</name>
<gene>
    <name evidence="2" type="ORF">Pan216_04000</name>
</gene>
<dbReference type="OrthoDB" id="9796820at2"/>
<reference evidence="2 3" key="1">
    <citation type="submission" date="2019-02" db="EMBL/GenBank/DDBJ databases">
        <title>Deep-cultivation of Planctomycetes and their phenomic and genomic characterization uncovers novel biology.</title>
        <authorList>
            <person name="Wiegand S."/>
            <person name="Jogler M."/>
            <person name="Boedeker C."/>
            <person name="Pinto D."/>
            <person name="Vollmers J."/>
            <person name="Rivas-Marin E."/>
            <person name="Kohn T."/>
            <person name="Peeters S.H."/>
            <person name="Heuer A."/>
            <person name="Rast P."/>
            <person name="Oberbeckmann S."/>
            <person name="Bunk B."/>
            <person name="Jeske O."/>
            <person name="Meyerdierks A."/>
            <person name="Storesund J.E."/>
            <person name="Kallscheuer N."/>
            <person name="Luecker S."/>
            <person name="Lage O.M."/>
            <person name="Pohl T."/>
            <person name="Merkel B.J."/>
            <person name="Hornburger P."/>
            <person name="Mueller R.-W."/>
            <person name="Bruemmer F."/>
            <person name="Labrenz M."/>
            <person name="Spormann A.M."/>
            <person name="Op den Camp H."/>
            <person name="Overmann J."/>
            <person name="Amann R."/>
            <person name="Jetten M.S.M."/>
            <person name="Mascher T."/>
            <person name="Medema M.H."/>
            <person name="Devos D.P."/>
            <person name="Kaster A.-K."/>
            <person name="Ovreas L."/>
            <person name="Rohde M."/>
            <person name="Galperin M.Y."/>
            <person name="Jogler C."/>
        </authorList>
    </citation>
    <scope>NUCLEOTIDE SEQUENCE [LARGE SCALE GENOMIC DNA]</scope>
    <source>
        <strain evidence="2 3">Pan216</strain>
    </source>
</reference>
<evidence type="ECO:0000259" key="1">
    <source>
        <dbReference type="Pfam" id="PF12705"/>
    </source>
</evidence>
<keyword evidence="3" id="KW-1185">Reference proteome</keyword>
<dbReference type="Proteomes" id="UP000317093">
    <property type="component" value="Chromosome"/>
</dbReference>
<accession>A0A518AY04</accession>
<proteinExistence type="predicted"/>
<organism evidence="2 3">
    <name type="scientific">Kolteria novifilia</name>
    <dbReference type="NCBI Taxonomy" id="2527975"/>
    <lineage>
        <taxon>Bacteria</taxon>
        <taxon>Pseudomonadati</taxon>
        <taxon>Planctomycetota</taxon>
        <taxon>Planctomycetia</taxon>
        <taxon>Kolteriales</taxon>
        <taxon>Kolteriaceae</taxon>
        <taxon>Kolteria</taxon>
    </lineage>
</organism>
<evidence type="ECO:0000313" key="2">
    <source>
        <dbReference type="EMBL" id="QDU59570.1"/>
    </source>
</evidence>
<dbReference type="EMBL" id="CP036279">
    <property type="protein sequence ID" value="QDU59570.1"/>
    <property type="molecule type" value="Genomic_DNA"/>
</dbReference>
<evidence type="ECO:0000313" key="3">
    <source>
        <dbReference type="Proteomes" id="UP000317093"/>
    </source>
</evidence>
<protein>
    <submittedName>
        <fullName evidence="2">PD-(D/E)XK nuclease superfamily protein</fullName>
    </submittedName>
</protein>
<dbReference type="AlphaFoldDB" id="A0A518AY04"/>
<dbReference type="Pfam" id="PF12705">
    <property type="entry name" value="PDDEXK_1"/>
    <property type="match status" value="1"/>
</dbReference>